<protein>
    <submittedName>
        <fullName evidence="3">DUF2256 domain-containing protein</fullName>
    </submittedName>
</protein>
<evidence type="ECO:0000313" key="2">
    <source>
        <dbReference type="Proteomes" id="UP000272942"/>
    </source>
</evidence>
<dbReference type="WBParaSite" id="ECPE_0001543601-mRNA-1">
    <property type="protein sequence ID" value="ECPE_0001543601-mRNA-1"/>
    <property type="gene ID" value="ECPE_0001543601"/>
</dbReference>
<dbReference type="Proteomes" id="UP000272942">
    <property type="component" value="Unassembled WGS sequence"/>
</dbReference>
<gene>
    <name evidence="1" type="ORF">ECPE_LOCUS15396</name>
</gene>
<dbReference type="EMBL" id="UZAN01060418">
    <property type="protein sequence ID" value="VDP92668.1"/>
    <property type="molecule type" value="Genomic_DNA"/>
</dbReference>
<keyword evidence="2" id="KW-1185">Reference proteome</keyword>
<name>A0A183B861_9TREM</name>
<organism evidence="3">
    <name type="scientific">Echinostoma caproni</name>
    <dbReference type="NCBI Taxonomy" id="27848"/>
    <lineage>
        <taxon>Eukaryota</taxon>
        <taxon>Metazoa</taxon>
        <taxon>Spiralia</taxon>
        <taxon>Lophotrochozoa</taxon>
        <taxon>Platyhelminthes</taxon>
        <taxon>Trematoda</taxon>
        <taxon>Digenea</taxon>
        <taxon>Plagiorchiida</taxon>
        <taxon>Echinostomata</taxon>
        <taxon>Echinostomatoidea</taxon>
        <taxon>Echinostomatidae</taxon>
        <taxon>Echinostoma</taxon>
    </lineage>
</organism>
<dbReference type="AlphaFoldDB" id="A0A183B861"/>
<proteinExistence type="predicted"/>
<accession>A0A183B861</accession>
<evidence type="ECO:0000313" key="1">
    <source>
        <dbReference type="EMBL" id="VDP92668.1"/>
    </source>
</evidence>
<evidence type="ECO:0000313" key="3">
    <source>
        <dbReference type="WBParaSite" id="ECPE_0001543601-mRNA-1"/>
    </source>
</evidence>
<reference evidence="1 2" key="2">
    <citation type="submission" date="2018-11" db="EMBL/GenBank/DDBJ databases">
        <authorList>
            <consortium name="Pathogen Informatics"/>
        </authorList>
    </citation>
    <scope>NUCLEOTIDE SEQUENCE [LARGE SCALE GENOMIC DNA]</scope>
    <source>
        <strain evidence="1 2">Egypt</strain>
    </source>
</reference>
<sequence length="38" mass="4503">MWKMRIGPHGSWLRPHCAMCSGRKICQRFCRKEIQSLA</sequence>
<reference evidence="3" key="1">
    <citation type="submission" date="2016-06" db="UniProtKB">
        <authorList>
            <consortium name="WormBaseParasite"/>
        </authorList>
    </citation>
    <scope>IDENTIFICATION</scope>
</reference>